<gene>
    <name evidence="1" type="ORF">HHI36_019539</name>
</gene>
<comment type="caution">
    <text evidence="1">The sequence shown here is derived from an EMBL/GenBank/DDBJ whole genome shotgun (WGS) entry which is preliminary data.</text>
</comment>
<evidence type="ECO:0000313" key="1">
    <source>
        <dbReference type="EMBL" id="KAL3274752.1"/>
    </source>
</evidence>
<evidence type="ECO:0008006" key="3">
    <source>
        <dbReference type="Google" id="ProtNLM"/>
    </source>
</evidence>
<organism evidence="1 2">
    <name type="scientific">Cryptolaemus montrouzieri</name>
    <dbReference type="NCBI Taxonomy" id="559131"/>
    <lineage>
        <taxon>Eukaryota</taxon>
        <taxon>Metazoa</taxon>
        <taxon>Ecdysozoa</taxon>
        <taxon>Arthropoda</taxon>
        <taxon>Hexapoda</taxon>
        <taxon>Insecta</taxon>
        <taxon>Pterygota</taxon>
        <taxon>Neoptera</taxon>
        <taxon>Endopterygota</taxon>
        <taxon>Coleoptera</taxon>
        <taxon>Polyphaga</taxon>
        <taxon>Cucujiformia</taxon>
        <taxon>Coccinelloidea</taxon>
        <taxon>Coccinellidae</taxon>
        <taxon>Scymninae</taxon>
        <taxon>Scymnini</taxon>
        <taxon>Cryptolaemus</taxon>
    </lineage>
</organism>
<reference evidence="1 2" key="1">
    <citation type="journal article" date="2021" name="BMC Biol.">
        <title>Horizontally acquired antibacterial genes associated with adaptive radiation of ladybird beetles.</title>
        <authorList>
            <person name="Li H.S."/>
            <person name="Tang X.F."/>
            <person name="Huang Y.H."/>
            <person name="Xu Z.Y."/>
            <person name="Chen M.L."/>
            <person name="Du X.Y."/>
            <person name="Qiu B.Y."/>
            <person name="Chen P.T."/>
            <person name="Zhang W."/>
            <person name="Slipinski A."/>
            <person name="Escalona H.E."/>
            <person name="Waterhouse R.M."/>
            <person name="Zwick A."/>
            <person name="Pang H."/>
        </authorList>
    </citation>
    <scope>NUCLEOTIDE SEQUENCE [LARGE SCALE GENOMIC DNA]</scope>
    <source>
        <strain evidence="1">SYSU2018</strain>
    </source>
</reference>
<protein>
    <recommendedName>
        <fullName evidence="3">Reverse transcriptase domain-containing protein</fullName>
    </recommendedName>
</protein>
<dbReference type="Proteomes" id="UP001516400">
    <property type="component" value="Unassembled WGS sequence"/>
</dbReference>
<sequence length="114" mass="13150">MFIIFINDMNINLNNNNEIYAATFLFADDTQYFIRASNTNSLSQLRKDILDRSDDWFKSNSLQMNDSKTQSITFGANSDRGSTVKFLGVHSDPRLSWESTLRRLGGNCLRPFFH</sequence>
<evidence type="ECO:0000313" key="2">
    <source>
        <dbReference type="Proteomes" id="UP001516400"/>
    </source>
</evidence>
<dbReference type="EMBL" id="JABFTP020000083">
    <property type="protein sequence ID" value="KAL3274752.1"/>
    <property type="molecule type" value="Genomic_DNA"/>
</dbReference>
<keyword evidence="2" id="KW-1185">Reference proteome</keyword>
<dbReference type="AlphaFoldDB" id="A0ABD2N8F7"/>
<accession>A0ABD2N8F7</accession>
<proteinExistence type="predicted"/>
<dbReference type="PANTHER" id="PTHR33332">
    <property type="entry name" value="REVERSE TRANSCRIPTASE DOMAIN-CONTAINING PROTEIN"/>
    <property type="match status" value="1"/>
</dbReference>
<name>A0ABD2N8F7_9CUCU</name>